<evidence type="ECO:0000313" key="9">
    <source>
        <dbReference type="Proteomes" id="UP000010716"/>
    </source>
</evidence>
<evidence type="ECO:0000313" key="10">
    <source>
        <dbReference type="Proteomes" id="UP000825179"/>
    </source>
</evidence>
<dbReference type="SUPFAM" id="SSF53850">
    <property type="entry name" value="Periplasmic binding protein-like II"/>
    <property type="match status" value="2"/>
</dbReference>
<reference evidence="8 10" key="2">
    <citation type="journal article" date="2020" name="Extremophiles">
        <title>Genomic analysis of Caldalkalibacillus thermarum TA2.A1 reveals aerobic alkaliphilic metabolism and evolutionary hallmarks linking alkaliphilic bacteria and plant life.</title>
        <authorList>
            <person name="de Jong S.I."/>
            <person name="van den Broek M.A."/>
            <person name="Merkel A.Y."/>
            <person name="de la Torre Cortes P."/>
            <person name="Kalamorz F."/>
            <person name="Cook G.M."/>
            <person name="van Loosdrecht M.C.M."/>
            <person name="McMillan D.G.G."/>
        </authorList>
    </citation>
    <scope>NUCLEOTIDE SEQUENCE [LARGE SCALE GENOMIC DNA]</scope>
    <source>
        <strain evidence="8 10">TA2.A1</strain>
    </source>
</reference>
<evidence type="ECO:0000256" key="1">
    <source>
        <dbReference type="ARBA" id="ARBA00004236"/>
    </source>
</evidence>
<accession>F5L5C4</accession>
<dbReference type="eggNOG" id="COG2113">
    <property type="taxonomic scope" value="Bacteria"/>
</dbReference>
<evidence type="ECO:0000256" key="5">
    <source>
        <dbReference type="SAM" id="MobiDB-lite"/>
    </source>
</evidence>
<feature type="domain" description="ABC-type glycine betaine transport system substrate-binding" evidence="6">
    <location>
        <begin position="37"/>
        <end position="188"/>
    </location>
</feature>
<dbReference type="InterPro" id="IPR007210">
    <property type="entry name" value="ABC_Gly_betaine_transp_sub-bd"/>
</dbReference>
<feature type="domain" description="ABC-type glycine betaine transport system substrate-binding" evidence="6">
    <location>
        <begin position="208"/>
        <end position="307"/>
    </location>
</feature>
<evidence type="ECO:0000259" key="6">
    <source>
        <dbReference type="Pfam" id="PF04069"/>
    </source>
</evidence>
<sequence>MFVWQGKRRWGWWIVLISMAVIAAGCGAEEAPGTEETGVNSETEAAEPAAGGFDHITGIDAGAGIMQATEEAIEAYGLDIELVPSSSAAMTAALASAIENEEWIVVTGWTPHWKFAAYDLKYLDDPLGIYGEEESIHTLVRQGLEEDHPSAYQVLDNFYWTPDDMNQVMVDMAQHGLSETEAARQWIEANREVVDSWIEGVEPVDGDRIELVYVTWDSEIASSNVIALVLEEIGYEVELTPVEAGVMFAGVASGEADAMVAAWLPGTHAAYYEDFKDDLVDLGPNLDGAKIGLVVPTYVDIDSIEEIRPR</sequence>
<dbReference type="PANTHER" id="PTHR47737:SF1">
    <property type="entry name" value="GLYCINE BETAINE_PROLINE BETAINE TRANSPORT SYSTEM PERMEASE PROTEIN PROW"/>
    <property type="match status" value="1"/>
</dbReference>
<evidence type="ECO:0000256" key="4">
    <source>
        <dbReference type="ARBA" id="ARBA00023136"/>
    </source>
</evidence>
<gene>
    <name evidence="7" type="ORF">CathTA2_0987</name>
    <name evidence="8" type="ORF">HUR95_06675</name>
</gene>
<dbReference type="EMBL" id="CP082237">
    <property type="protein sequence ID" value="QZT34924.1"/>
    <property type="molecule type" value="Genomic_DNA"/>
</dbReference>
<evidence type="ECO:0000256" key="2">
    <source>
        <dbReference type="ARBA" id="ARBA00022448"/>
    </source>
</evidence>
<evidence type="ECO:0000313" key="7">
    <source>
        <dbReference type="EMBL" id="EGL83459.1"/>
    </source>
</evidence>
<evidence type="ECO:0000313" key="8">
    <source>
        <dbReference type="EMBL" id="QZT34924.1"/>
    </source>
</evidence>
<dbReference type="KEGG" id="cthu:HUR95_06675"/>
<keyword evidence="4" id="KW-0472">Membrane</keyword>
<reference evidence="8" key="3">
    <citation type="submission" date="2021-08" db="EMBL/GenBank/DDBJ databases">
        <authorList>
            <person name="de Jong S."/>
            <person name="van den Broek M."/>
            <person name="Merkel A."/>
            <person name="de la Torre Cortes P."/>
            <person name="Kalamorz F."/>
            <person name="Cook G."/>
            <person name="van Loosdrecht M."/>
            <person name="McMillan D."/>
        </authorList>
    </citation>
    <scope>NUCLEOTIDE SEQUENCE</scope>
    <source>
        <strain evidence="8">TA2.A1</strain>
    </source>
</reference>
<dbReference type="GO" id="GO:0015871">
    <property type="term" value="P:choline transport"/>
    <property type="evidence" value="ECO:0007669"/>
    <property type="project" value="TreeGrafter"/>
</dbReference>
<dbReference type="RefSeq" id="WP_007503678.1">
    <property type="nucleotide sequence ID" value="NZ_AFCE01000104.1"/>
</dbReference>
<dbReference type="GO" id="GO:0031460">
    <property type="term" value="P:glycine betaine transport"/>
    <property type="evidence" value="ECO:0007669"/>
    <property type="project" value="TreeGrafter"/>
</dbReference>
<organism evidence="7 9">
    <name type="scientific">Caldalkalibacillus thermarum (strain TA2.A1)</name>
    <dbReference type="NCBI Taxonomy" id="986075"/>
    <lineage>
        <taxon>Bacteria</taxon>
        <taxon>Bacillati</taxon>
        <taxon>Bacillota</taxon>
        <taxon>Bacilli</taxon>
        <taxon>Bacillales</taxon>
        <taxon>Bacillaceae</taxon>
        <taxon>Caldalkalibacillus</taxon>
    </lineage>
</organism>
<dbReference type="GO" id="GO:0043190">
    <property type="term" value="C:ATP-binding cassette (ABC) transporter complex"/>
    <property type="evidence" value="ECO:0007669"/>
    <property type="project" value="InterPro"/>
</dbReference>
<keyword evidence="2" id="KW-0813">Transport</keyword>
<dbReference type="Gene3D" id="3.40.190.100">
    <property type="entry name" value="Glycine betaine-binding periplasmic protein, domain 2"/>
    <property type="match status" value="1"/>
</dbReference>
<dbReference type="GO" id="GO:0005275">
    <property type="term" value="F:amine transmembrane transporter activity"/>
    <property type="evidence" value="ECO:0007669"/>
    <property type="project" value="TreeGrafter"/>
</dbReference>
<dbReference type="AlphaFoldDB" id="F5L5C4"/>
<protein>
    <submittedName>
        <fullName evidence="7">ABC-type glycine betaine transport, periplasmic subunit</fullName>
    </submittedName>
    <submittedName>
        <fullName evidence="8">Glycine/betaine ABC transporter</fullName>
    </submittedName>
</protein>
<feature type="region of interest" description="Disordered" evidence="5">
    <location>
        <begin position="30"/>
        <end position="52"/>
    </location>
</feature>
<dbReference type="Gene3D" id="3.10.105.10">
    <property type="entry name" value="Dipeptide-binding Protein, Domain 3"/>
    <property type="match status" value="1"/>
</dbReference>
<dbReference type="PANTHER" id="PTHR47737">
    <property type="entry name" value="GLYCINE BETAINE/PROLINE BETAINE TRANSPORT SYSTEM PERMEASE PROTEIN PROW"/>
    <property type="match status" value="1"/>
</dbReference>
<evidence type="ECO:0000256" key="3">
    <source>
        <dbReference type="ARBA" id="ARBA00022475"/>
    </source>
</evidence>
<name>F5L5C4_CALTT</name>
<proteinExistence type="predicted"/>
<dbReference type="PROSITE" id="PS51257">
    <property type="entry name" value="PROKAR_LIPOPROTEIN"/>
    <property type="match status" value="1"/>
</dbReference>
<comment type="subcellular location">
    <subcellularLocation>
        <location evidence="1">Cell membrane</location>
    </subcellularLocation>
</comment>
<dbReference type="Proteomes" id="UP000825179">
    <property type="component" value="Chromosome"/>
</dbReference>
<dbReference type="Proteomes" id="UP000010716">
    <property type="component" value="Unassembled WGS sequence"/>
</dbReference>
<dbReference type="GO" id="GO:0015226">
    <property type="term" value="F:carnitine transmembrane transporter activity"/>
    <property type="evidence" value="ECO:0007669"/>
    <property type="project" value="TreeGrafter"/>
</dbReference>
<reference evidence="7 9" key="1">
    <citation type="journal article" date="2011" name="J. Bacteriol.">
        <title>Draft genome sequence of the thermoalkaliphilic Caldalkalibacillus thermarum strain TA2.A1.</title>
        <authorList>
            <person name="Kalamorz F."/>
            <person name="Keis S."/>
            <person name="McMillan D.G."/>
            <person name="Olsson K."/>
            <person name="Stanton J.A."/>
            <person name="Stockwell P."/>
            <person name="Black M.A."/>
            <person name="Klingeman D.M."/>
            <person name="Land M.L."/>
            <person name="Han C.S."/>
            <person name="Martin S.L."/>
            <person name="Becher S.A."/>
            <person name="Peddie C.J."/>
            <person name="Morgan H.W."/>
            <person name="Matthies D."/>
            <person name="Preiss L."/>
            <person name="Meier T."/>
            <person name="Brown S.D."/>
            <person name="Cook G.M."/>
        </authorList>
    </citation>
    <scope>NUCLEOTIDE SEQUENCE [LARGE SCALE GENOMIC DNA]</scope>
    <source>
        <strain evidence="7 9">TA2.A1</strain>
    </source>
</reference>
<keyword evidence="10" id="KW-1185">Reference proteome</keyword>
<dbReference type="Pfam" id="PF04069">
    <property type="entry name" value="OpuAC"/>
    <property type="match status" value="2"/>
</dbReference>
<keyword evidence="3" id="KW-1003">Cell membrane</keyword>
<dbReference type="EMBL" id="AFCE01000104">
    <property type="protein sequence ID" value="EGL83459.1"/>
    <property type="molecule type" value="Genomic_DNA"/>
</dbReference>